<evidence type="ECO:0000313" key="2">
    <source>
        <dbReference type="EMBL" id="SDM06073.1"/>
    </source>
</evidence>
<evidence type="ECO:0008006" key="4">
    <source>
        <dbReference type="Google" id="ProtNLM"/>
    </source>
</evidence>
<feature type="transmembrane region" description="Helical" evidence="1">
    <location>
        <begin position="41"/>
        <end position="62"/>
    </location>
</feature>
<dbReference type="RefSeq" id="WP_143017603.1">
    <property type="nucleotide sequence ID" value="NZ_FNGV01000004.1"/>
</dbReference>
<feature type="transmembrane region" description="Helical" evidence="1">
    <location>
        <begin position="7"/>
        <end position="29"/>
    </location>
</feature>
<dbReference type="STRING" id="192904.SAMN04488514_104305"/>
<proteinExistence type="predicted"/>
<accession>A0A1G9Q582</accession>
<dbReference type="OrthoDB" id="1453649at2"/>
<dbReference type="Proteomes" id="UP000199440">
    <property type="component" value="Unassembled WGS sequence"/>
</dbReference>
<dbReference type="EMBL" id="FNGV01000004">
    <property type="protein sequence ID" value="SDM06073.1"/>
    <property type="molecule type" value="Genomic_DNA"/>
</dbReference>
<evidence type="ECO:0000256" key="1">
    <source>
        <dbReference type="SAM" id="Phobius"/>
    </source>
</evidence>
<protein>
    <recommendedName>
        <fullName evidence="4">DUF3311 domain-containing protein</fullName>
    </recommendedName>
</protein>
<evidence type="ECO:0000313" key="3">
    <source>
        <dbReference type="Proteomes" id="UP000199440"/>
    </source>
</evidence>
<dbReference type="AlphaFoldDB" id="A0A1G9Q582"/>
<sequence>MKMKRTTLLRVLDCLAILTFIATFSPLVIPENEIRPFLMGIPYTMWMGFLVSVIFVVLAYFVSIINKEERNAD</sequence>
<reference evidence="2 3" key="1">
    <citation type="submission" date="2016-10" db="EMBL/GenBank/DDBJ databases">
        <authorList>
            <person name="de Groot N.N."/>
        </authorList>
    </citation>
    <scope>NUCLEOTIDE SEQUENCE [LARGE SCALE GENOMIC DNA]</scope>
    <source>
        <strain evidence="2 3">DSM 19886</strain>
    </source>
</reference>
<keyword evidence="1" id="KW-1133">Transmembrane helix</keyword>
<keyword evidence="3" id="KW-1185">Reference proteome</keyword>
<keyword evidence="1" id="KW-0812">Transmembrane</keyword>
<organism evidence="2 3">
    <name type="scientific">Kriegella aquimaris</name>
    <dbReference type="NCBI Taxonomy" id="192904"/>
    <lineage>
        <taxon>Bacteria</taxon>
        <taxon>Pseudomonadati</taxon>
        <taxon>Bacteroidota</taxon>
        <taxon>Flavobacteriia</taxon>
        <taxon>Flavobacteriales</taxon>
        <taxon>Flavobacteriaceae</taxon>
        <taxon>Kriegella</taxon>
    </lineage>
</organism>
<keyword evidence="1" id="KW-0472">Membrane</keyword>
<name>A0A1G9Q582_9FLAO</name>
<gene>
    <name evidence="2" type="ORF">SAMN04488514_104305</name>
</gene>